<gene>
    <name evidence="1" type="ORF">DSO57_1024013</name>
</gene>
<keyword evidence="2" id="KW-1185">Reference proteome</keyword>
<sequence length="545" mass="60841">MNPIIILLTAVLALESEYDLTILHTNDVHSRYDQITKKGKDCTDTQKHNGECYGGLARIKTKVDEIRAKNKNTLLLDAGDQFQGNFFYYFSKGNATLQAMNHLQYNISTLGNHEFDNGPLNTQRIIKDYRFPVVSCNLDIPEAYKDLKEKVKPYHLFPEYSLGVIGYIFENVMNESNLKGIVSKDPIAAVQSQVDILQEKGIKRIIAVSHNGYEEDKTLAEKVKGLALIVGGHTHSYLGPEAINFRGKKSKGPYPTKVTNLDGNTTYIVQAHEWTYYLGHIDIKFREDGYIAKINGQPIMLNSTVPQDPNTVELVKEMRAKPDKYMSTAIGRASKGFPSESCKVGECTTGSLYADVILNKYPEADFAMLNSGAIREVLGAGDINNGHIYSSIPYDNVVVVIEQTGHQIREVLNRSINYFFENNWNFALQVSGIRFTYKNEANGTHTLGKVVVLGKDKQYHPLNLSQAYQIATLGFLADGGSELIQPKVQSNPKDSSLEDLVIAYIKSHGLILPPSKNRAFKVDDIDDPMPALVTHFGGCRKHNII</sequence>
<name>A0ACC2SS18_9FUNG</name>
<proteinExistence type="predicted"/>
<comment type="caution">
    <text evidence="1">The sequence shown here is derived from an EMBL/GenBank/DDBJ whole genome shotgun (WGS) entry which is preliminary data.</text>
</comment>
<evidence type="ECO:0000313" key="2">
    <source>
        <dbReference type="Proteomes" id="UP001165960"/>
    </source>
</evidence>
<protein>
    <submittedName>
        <fullName evidence="1">Uncharacterized protein</fullName>
    </submittedName>
</protein>
<dbReference type="Proteomes" id="UP001165960">
    <property type="component" value="Unassembled WGS sequence"/>
</dbReference>
<reference evidence="1" key="1">
    <citation type="submission" date="2022-04" db="EMBL/GenBank/DDBJ databases">
        <title>Genome of the entomopathogenic fungus Entomophthora muscae.</title>
        <authorList>
            <person name="Elya C."/>
            <person name="Lovett B.R."/>
            <person name="Lee E."/>
            <person name="Macias A.M."/>
            <person name="Hajek A.E."/>
            <person name="De Bivort B.L."/>
            <person name="Kasson M.T."/>
            <person name="De Fine Licht H.H."/>
            <person name="Stajich J.E."/>
        </authorList>
    </citation>
    <scope>NUCLEOTIDE SEQUENCE</scope>
    <source>
        <strain evidence="1">Berkeley</strain>
    </source>
</reference>
<dbReference type="EMBL" id="QTSX02004388">
    <property type="protein sequence ID" value="KAJ9065036.1"/>
    <property type="molecule type" value="Genomic_DNA"/>
</dbReference>
<organism evidence="1 2">
    <name type="scientific">Entomophthora muscae</name>
    <dbReference type="NCBI Taxonomy" id="34485"/>
    <lineage>
        <taxon>Eukaryota</taxon>
        <taxon>Fungi</taxon>
        <taxon>Fungi incertae sedis</taxon>
        <taxon>Zoopagomycota</taxon>
        <taxon>Entomophthoromycotina</taxon>
        <taxon>Entomophthoromycetes</taxon>
        <taxon>Entomophthorales</taxon>
        <taxon>Entomophthoraceae</taxon>
        <taxon>Entomophthora</taxon>
    </lineage>
</organism>
<accession>A0ACC2SS18</accession>
<evidence type="ECO:0000313" key="1">
    <source>
        <dbReference type="EMBL" id="KAJ9065036.1"/>
    </source>
</evidence>